<dbReference type="EMBL" id="CYKH01000455">
    <property type="protein sequence ID" value="CUF94024.1"/>
    <property type="molecule type" value="Genomic_DNA"/>
</dbReference>
<dbReference type="Proteomes" id="UP000051952">
    <property type="component" value="Unassembled WGS sequence"/>
</dbReference>
<accession>A0A0S4IU87</accession>
<proteinExistence type="predicted"/>
<protein>
    <submittedName>
        <fullName evidence="2">Uncharacterized protein</fullName>
    </submittedName>
</protein>
<gene>
    <name evidence="2" type="ORF">BSAL_67570</name>
</gene>
<reference evidence="3" key="1">
    <citation type="submission" date="2015-09" db="EMBL/GenBank/DDBJ databases">
        <authorList>
            <consortium name="Pathogen Informatics"/>
        </authorList>
    </citation>
    <scope>NUCLEOTIDE SEQUENCE [LARGE SCALE GENOMIC DNA]</scope>
    <source>
        <strain evidence="3">Lake Konstanz</strain>
    </source>
</reference>
<evidence type="ECO:0000313" key="2">
    <source>
        <dbReference type="EMBL" id="CUF94024.1"/>
    </source>
</evidence>
<dbReference type="VEuPathDB" id="TriTrypDB:BSAL_67570"/>
<evidence type="ECO:0000313" key="3">
    <source>
        <dbReference type="Proteomes" id="UP000051952"/>
    </source>
</evidence>
<keyword evidence="3" id="KW-1185">Reference proteome</keyword>
<feature type="coiled-coil region" evidence="1">
    <location>
        <begin position="125"/>
        <end position="153"/>
    </location>
</feature>
<evidence type="ECO:0000256" key="1">
    <source>
        <dbReference type="SAM" id="Coils"/>
    </source>
</evidence>
<sequence length="163" mass="18419">MTAQVPTGFYLDSEYGEDSSVLLTKSPQALYQEYVNQHMGGTKKDLPKVSNHEALYTSTALLLKKTKLEVEEYGKDLGALQVVMELPVGADVRRTVARIFADPKAADEIAEEEWRRREDAYNMNREHLSEKLQAHLRREKEALNREMQQLTQSTTAAASSKSS</sequence>
<name>A0A0S4IU87_BODSA</name>
<dbReference type="AlphaFoldDB" id="A0A0S4IU87"/>
<keyword evidence="1" id="KW-0175">Coiled coil</keyword>
<organism evidence="2 3">
    <name type="scientific">Bodo saltans</name>
    <name type="common">Flagellated protozoan</name>
    <dbReference type="NCBI Taxonomy" id="75058"/>
    <lineage>
        <taxon>Eukaryota</taxon>
        <taxon>Discoba</taxon>
        <taxon>Euglenozoa</taxon>
        <taxon>Kinetoplastea</taxon>
        <taxon>Metakinetoplastina</taxon>
        <taxon>Eubodonida</taxon>
        <taxon>Bodonidae</taxon>
        <taxon>Bodo</taxon>
    </lineage>
</organism>